<evidence type="ECO:0000256" key="7">
    <source>
        <dbReference type="ARBA" id="ARBA00023157"/>
    </source>
</evidence>
<dbReference type="CDD" id="cd16899">
    <property type="entry name" value="LYZ_C_invert"/>
    <property type="match status" value="1"/>
</dbReference>
<dbReference type="PANTHER" id="PTHR11407">
    <property type="entry name" value="LYSOZYME C"/>
    <property type="match status" value="1"/>
</dbReference>
<evidence type="ECO:0000313" key="12">
    <source>
        <dbReference type="Proteomes" id="UP000594454"/>
    </source>
</evidence>
<evidence type="ECO:0000256" key="4">
    <source>
        <dbReference type="ARBA" id="ARBA00022638"/>
    </source>
</evidence>
<dbReference type="PRINTS" id="PR00135">
    <property type="entry name" value="LYZLACT"/>
</dbReference>
<keyword evidence="6" id="KW-0378">Hydrolase</keyword>
<dbReference type="InterPro" id="IPR019799">
    <property type="entry name" value="Glyco_hydro_22_CS"/>
</dbReference>
<dbReference type="GO" id="GO:0031640">
    <property type="term" value="P:killing of cells of another organism"/>
    <property type="evidence" value="ECO:0007669"/>
    <property type="project" value="UniProtKB-KW"/>
</dbReference>
<evidence type="ECO:0000256" key="1">
    <source>
        <dbReference type="ARBA" id="ARBA00000632"/>
    </source>
</evidence>
<evidence type="ECO:0000256" key="5">
    <source>
        <dbReference type="ARBA" id="ARBA00022729"/>
    </source>
</evidence>
<evidence type="ECO:0000313" key="11">
    <source>
        <dbReference type="EMBL" id="CAD7078619.1"/>
    </source>
</evidence>
<accession>A0A7R8UDN1</accession>
<evidence type="ECO:0000256" key="2">
    <source>
        <dbReference type="ARBA" id="ARBA00012732"/>
    </source>
</evidence>
<dbReference type="OrthoDB" id="6692707at2759"/>
<evidence type="ECO:0000256" key="8">
    <source>
        <dbReference type="ARBA" id="ARBA00023295"/>
    </source>
</evidence>
<dbReference type="FunFam" id="1.10.530.10:FF:000024">
    <property type="entry name" value="C-type lysozyme"/>
    <property type="match status" value="1"/>
</dbReference>
<dbReference type="GO" id="GO:0042742">
    <property type="term" value="P:defense response to bacterium"/>
    <property type="evidence" value="ECO:0007669"/>
    <property type="project" value="UniProtKB-KW"/>
</dbReference>
<keyword evidence="7" id="KW-1015">Disulfide bond</keyword>
<dbReference type="InterPro" id="IPR000974">
    <property type="entry name" value="Glyco_hydro_22_lys"/>
</dbReference>
<comment type="catalytic activity">
    <reaction evidence="1">
        <text>Hydrolysis of (1-&gt;4)-beta-linkages between N-acetylmuramic acid and N-acetyl-D-glucosamine residues in a peptidoglycan and between N-acetyl-D-glucosamine residues in chitodextrins.</text>
        <dbReference type="EC" id="3.2.1.17"/>
    </reaction>
</comment>
<dbReference type="PROSITE" id="PS51348">
    <property type="entry name" value="GLYCOSYL_HYDROL_F22_2"/>
    <property type="match status" value="1"/>
</dbReference>
<dbReference type="Pfam" id="PF00062">
    <property type="entry name" value="Lys"/>
    <property type="match status" value="1"/>
</dbReference>
<comment type="similarity">
    <text evidence="9">Belongs to the glycosyl hydrolase 22 family.</text>
</comment>
<keyword evidence="8" id="KW-0326">Glycosidase</keyword>
<dbReference type="InParanoid" id="A0A7R8UDN1"/>
<sequence>MSYGVDEETLRSRLFTAIHRKQMASAKSDILLKSIVTISLLCAWSEAKVFTRCQLAKELIRYDFPRTFLSNWVCLIESESGRSTSKTLQLPNTSANYGIFQINSKTWCRKGRKGGLCEMKCEDFLNDDISDDARCAKQIYNRHGFQGWPGWVNKCRGRPLPDVLKC</sequence>
<dbReference type="FunCoup" id="A0A7R8UDN1">
    <property type="interactions" value="45"/>
</dbReference>
<evidence type="ECO:0000259" key="10">
    <source>
        <dbReference type="PROSITE" id="PS00128"/>
    </source>
</evidence>
<keyword evidence="4" id="KW-0081">Bacteriolytic enzyme</keyword>
<keyword evidence="5" id="KW-0732">Signal</keyword>
<protein>
    <recommendedName>
        <fullName evidence="2">lysozyme</fullName>
        <ecNumber evidence="2">3.2.1.17</ecNumber>
    </recommendedName>
</protein>
<name>A0A7R8UDN1_HERIL</name>
<dbReference type="Gene3D" id="1.10.530.10">
    <property type="match status" value="1"/>
</dbReference>
<dbReference type="Proteomes" id="UP000594454">
    <property type="component" value="Chromosome 1"/>
</dbReference>
<feature type="domain" description="Glycosyl hydrolases family 22 (GH22)" evidence="10">
    <location>
        <begin position="117"/>
        <end position="135"/>
    </location>
</feature>
<dbReference type="InterPro" id="IPR023346">
    <property type="entry name" value="Lysozyme-like_dom_sf"/>
</dbReference>
<keyword evidence="3" id="KW-0929">Antimicrobial</keyword>
<dbReference type="InterPro" id="IPR001916">
    <property type="entry name" value="Glyco_hydro_22"/>
</dbReference>
<dbReference type="EC" id="3.2.1.17" evidence="2"/>
<dbReference type="PANTHER" id="PTHR11407:SF63">
    <property type="entry name" value="LYSOZYME C"/>
    <property type="match status" value="1"/>
</dbReference>
<evidence type="ECO:0000256" key="9">
    <source>
        <dbReference type="RuleBase" id="RU004440"/>
    </source>
</evidence>
<keyword evidence="12" id="KW-1185">Reference proteome</keyword>
<dbReference type="EMBL" id="LR899009">
    <property type="protein sequence ID" value="CAD7078619.1"/>
    <property type="molecule type" value="Genomic_DNA"/>
</dbReference>
<dbReference type="PROSITE" id="PS00128">
    <property type="entry name" value="GLYCOSYL_HYDROL_F22_1"/>
    <property type="match status" value="1"/>
</dbReference>
<dbReference type="AlphaFoldDB" id="A0A7R8UDN1"/>
<gene>
    <name evidence="11" type="ORF">HERILL_LOCUS1876</name>
</gene>
<organism evidence="11 12">
    <name type="scientific">Hermetia illucens</name>
    <name type="common">Black soldier fly</name>
    <dbReference type="NCBI Taxonomy" id="343691"/>
    <lineage>
        <taxon>Eukaryota</taxon>
        <taxon>Metazoa</taxon>
        <taxon>Ecdysozoa</taxon>
        <taxon>Arthropoda</taxon>
        <taxon>Hexapoda</taxon>
        <taxon>Insecta</taxon>
        <taxon>Pterygota</taxon>
        <taxon>Neoptera</taxon>
        <taxon>Endopterygota</taxon>
        <taxon>Diptera</taxon>
        <taxon>Brachycera</taxon>
        <taxon>Stratiomyomorpha</taxon>
        <taxon>Stratiomyidae</taxon>
        <taxon>Hermetiinae</taxon>
        <taxon>Hermetia</taxon>
    </lineage>
</organism>
<dbReference type="SUPFAM" id="SSF53955">
    <property type="entry name" value="Lysozyme-like"/>
    <property type="match status" value="1"/>
</dbReference>
<dbReference type="GO" id="GO:0003796">
    <property type="term" value="F:lysozyme activity"/>
    <property type="evidence" value="ECO:0007669"/>
    <property type="project" value="UniProtKB-EC"/>
</dbReference>
<proteinExistence type="inferred from homology"/>
<reference evidence="11 12" key="1">
    <citation type="submission" date="2020-11" db="EMBL/GenBank/DDBJ databases">
        <authorList>
            <person name="Wallbank WR R."/>
            <person name="Pardo Diaz C."/>
            <person name="Kozak K."/>
            <person name="Martin S."/>
            <person name="Jiggins C."/>
            <person name="Moest M."/>
            <person name="Warren A I."/>
            <person name="Generalovic N T."/>
            <person name="Byers J.R.P. K."/>
            <person name="Montejo-Kovacevich G."/>
            <person name="Yen C E."/>
        </authorList>
    </citation>
    <scope>NUCLEOTIDE SEQUENCE [LARGE SCALE GENOMIC DNA]</scope>
</reference>
<dbReference type="PRINTS" id="PR00137">
    <property type="entry name" value="LYSOZYME"/>
</dbReference>
<evidence type="ECO:0000256" key="6">
    <source>
        <dbReference type="ARBA" id="ARBA00022801"/>
    </source>
</evidence>
<dbReference type="SMART" id="SM00263">
    <property type="entry name" value="LYZ1"/>
    <property type="match status" value="1"/>
</dbReference>
<evidence type="ECO:0000256" key="3">
    <source>
        <dbReference type="ARBA" id="ARBA00022529"/>
    </source>
</evidence>